<evidence type="ECO:0000313" key="5">
    <source>
        <dbReference type="EMBL" id="RKP19814.1"/>
    </source>
</evidence>
<dbReference type="PROSITE" id="PS50238">
    <property type="entry name" value="RHOGAP"/>
    <property type="match status" value="1"/>
</dbReference>
<dbReference type="InterPro" id="IPR008936">
    <property type="entry name" value="Rho_GTPase_activation_prot"/>
</dbReference>
<proteinExistence type="predicted"/>
<sequence length="591" mass="67986">MASEIVHGESFSIQKRPMSCSTGLHQVDSLRQMGNEFTTLTDVEYENIQGNSMINSLGINANGVVSQNDVKEKREKFSYIKIYDHDIDVYKTQFVRLTSTVYQVLQHALKDIDERILDRDWTMNQVLGDNARNLDVYFYFKKCCNDQNVKSFQTLEKSLTNIMDSFNETDVARMSIINRDLIKAYVYRYKTAGIRGWKRRFVVMNNGDKYLNFYENDNLETKLYCIEIANILSVKNSAIESSMSFNNCGWQIVTKDTTFQLLALNKNQRDQFVELMEGLLESKSPWNDLELKRHQEYFLLPSLTATENESAKDVALKKLTRLFEKYNFDVKTLIDHDANNKKNPKKSIFKFKSSGSVSNSDKDLLEPSVPFGLCLEKCLENTLVSPKCNELNGLKVPVILEWLITIIIEKGLENEGIFRIPGSTTRILKVKKQINKGEYPDKESLNIHDVAGLFKLFIRELSEPLMTFRFHLPLRFIQSLRDSKDAIQSLKFIVILLPLTNRSALQYIVWFLRKVSDLSQLNKMDASNLATVIGPNIVRSEKAESGSMTSQQIEDLQIGISCMKLLIDNYDEIFTLTPEFMSQVIKETGKS</sequence>
<dbReference type="SUPFAM" id="SSF48350">
    <property type="entry name" value="GTPase activation domain, GAP"/>
    <property type="match status" value="1"/>
</dbReference>
<dbReference type="SMART" id="SM00324">
    <property type="entry name" value="RhoGAP"/>
    <property type="match status" value="1"/>
</dbReference>
<dbReference type="AlphaFoldDB" id="A0A075B265"/>
<dbReference type="PROSITE" id="PS50003">
    <property type="entry name" value="PH_DOMAIN"/>
    <property type="match status" value="1"/>
</dbReference>
<reference evidence="5" key="3">
    <citation type="submission" date="2018-08" db="EMBL/GenBank/DDBJ databases">
        <title>Leveraging single-cell genomics to expand the Fungal Tree of Life.</title>
        <authorList>
            <consortium name="DOE Joint Genome Institute"/>
            <person name="Ahrendt S.R."/>
            <person name="Quandt C.A."/>
            <person name="Ciobanu D."/>
            <person name="Clum A."/>
            <person name="Salamov A."/>
            <person name="Andreopoulos B."/>
            <person name="Cheng J.-F."/>
            <person name="Woyke T."/>
            <person name="Pelin A."/>
            <person name="Henrissat B."/>
            <person name="Reynolds N."/>
            <person name="Benny G.L."/>
            <person name="Smith M.E."/>
            <person name="James T.Y."/>
            <person name="Grigoriev I.V."/>
        </authorList>
    </citation>
    <scope>NUCLEOTIDE SEQUENCE</scope>
    <source>
        <strain evidence="5">CSF55</strain>
    </source>
</reference>
<dbReference type="PANTHER" id="PTHR15228">
    <property type="entry name" value="SPERMATHECAL PHYSIOLOGY VARIANT"/>
    <property type="match status" value="1"/>
</dbReference>
<dbReference type="Gene3D" id="2.30.29.30">
    <property type="entry name" value="Pleckstrin-homology domain (PH domain)/Phosphotyrosine-binding domain (PTB)"/>
    <property type="match status" value="1"/>
</dbReference>
<gene>
    <name evidence="4" type="ORF">O9G_003774</name>
    <name evidence="5" type="ORF">ROZALSC1DRAFT_28629</name>
</gene>
<dbReference type="GO" id="GO:0007165">
    <property type="term" value="P:signal transduction"/>
    <property type="evidence" value="ECO:0007669"/>
    <property type="project" value="InterPro"/>
</dbReference>
<evidence type="ECO:0000259" key="2">
    <source>
        <dbReference type="PROSITE" id="PS50003"/>
    </source>
</evidence>
<dbReference type="PANTHER" id="PTHR15228:SF25">
    <property type="entry name" value="F-BAR DOMAIN-CONTAINING PROTEIN"/>
    <property type="match status" value="1"/>
</dbReference>
<evidence type="ECO:0000313" key="4">
    <source>
        <dbReference type="EMBL" id="EPZ36660.1"/>
    </source>
</evidence>
<dbReference type="CDD" id="cd00821">
    <property type="entry name" value="PH"/>
    <property type="match status" value="1"/>
</dbReference>
<dbReference type="Pfam" id="PF00620">
    <property type="entry name" value="RhoGAP"/>
    <property type="match status" value="1"/>
</dbReference>
<feature type="domain" description="Rho-GAP" evidence="3">
    <location>
        <begin position="389"/>
        <end position="574"/>
    </location>
</feature>
<dbReference type="SUPFAM" id="SSF50729">
    <property type="entry name" value="PH domain-like"/>
    <property type="match status" value="1"/>
</dbReference>
<evidence type="ECO:0000259" key="3">
    <source>
        <dbReference type="PROSITE" id="PS50238"/>
    </source>
</evidence>
<dbReference type="SMART" id="SM00233">
    <property type="entry name" value="PH"/>
    <property type="match status" value="1"/>
</dbReference>
<dbReference type="InterPro" id="IPR001849">
    <property type="entry name" value="PH_domain"/>
</dbReference>
<dbReference type="InterPro" id="IPR051025">
    <property type="entry name" value="RhoGAP"/>
</dbReference>
<evidence type="ECO:0000256" key="1">
    <source>
        <dbReference type="ARBA" id="ARBA00022468"/>
    </source>
</evidence>
<reference evidence="7" key="2">
    <citation type="journal article" date="2018" name="Nat. Microbiol.">
        <title>Leveraging single-cell genomics to expand the fungal tree of life.</title>
        <authorList>
            <person name="Ahrendt S.R."/>
            <person name="Quandt C.A."/>
            <person name="Ciobanu D."/>
            <person name="Clum A."/>
            <person name="Salamov A."/>
            <person name="Andreopoulos B."/>
            <person name="Cheng J.F."/>
            <person name="Woyke T."/>
            <person name="Pelin A."/>
            <person name="Henrissat B."/>
            <person name="Reynolds N.K."/>
            <person name="Benny G.L."/>
            <person name="Smith M.E."/>
            <person name="James T.Y."/>
            <person name="Grigoriev I.V."/>
        </authorList>
    </citation>
    <scope>NUCLEOTIDE SEQUENCE [LARGE SCALE GENOMIC DNA]</scope>
    <source>
        <strain evidence="7">CSF55</strain>
    </source>
</reference>
<organism evidence="4 6">
    <name type="scientific">Rozella allomycis (strain CSF55)</name>
    <dbReference type="NCBI Taxonomy" id="988480"/>
    <lineage>
        <taxon>Eukaryota</taxon>
        <taxon>Fungi</taxon>
        <taxon>Fungi incertae sedis</taxon>
        <taxon>Cryptomycota</taxon>
        <taxon>Cryptomycota incertae sedis</taxon>
        <taxon>Rozella</taxon>
    </lineage>
</organism>
<accession>A0A075B265</accession>
<evidence type="ECO:0000313" key="6">
    <source>
        <dbReference type="Proteomes" id="UP000030755"/>
    </source>
</evidence>
<dbReference type="InterPro" id="IPR011993">
    <property type="entry name" value="PH-like_dom_sf"/>
</dbReference>
<keyword evidence="6" id="KW-1185">Reference proteome</keyword>
<protein>
    <submittedName>
        <fullName evidence="4">Rho GTPase-activating protein domain-containing protein</fullName>
    </submittedName>
    <submittedName>
        <fullName evidence="5">RhoGAP-domain-containing protein</fullName>
    </submittedName>
</protein>
<dbReference type="EMBL" id="ML005155">
    <property type="protein sequence ID" value="RKP19814.1"/>
    <property type="molecule type" value="Genomic_DNA"/>
</dbReference>
<evidence type="ECO:0000313" key="7">
    <source>
        <dbReference type="Proteomes" id="UP000281549"/>
    </source>
</evidence>
<dbReference type="Proteomes" id="UP000281549">
    <property type="component" value="Unassembled WGS sequence"/>
</dbReference>
<feature type="domain" description="PH" evidence="2">
    <location>
        <begin position="179"/>
        <end position="281"/>
    </location>
</feature>
<dbReference type="InterPro" id="IPR000198">
    <property type="entry name" value="RhoGAP_dom"/>
</dbReference>
<dbReference type="Proteomes" id="UP000030755">
    <property type="component" value="Unassembled WGS sequence"/>
</dbReference>
<reference evidence="4 6" key="1">
    <citation type="journal article" date="2013" name="Curr. Biol.">
        <title>Shared signatures of parasitism and phylogenomics unite Cryptomycota and microsporidia.</title>
        <authorList>
            <person name="James T.Y."/>
            <person name="Pelin A."/>
            <person name="Bonen L."/>
            <person name="Ahrendt S."/>
            <person name="Sain D."/>
            <person name="Corradi N."/>
            <person name="Stajich J.E."/>
        </authorList>
    </citation>
    <scope>NUCLEOTIDE SEQUENCE [LARGE SCALE GENOMIC DNA]</scope>
    <source>
        <strain evidence="4 6">CSF55</strain>
        <strain evidence="4 6">CSF55</strain>
    </source>
</reference>
<dbReference type="STRING" id="988480.A0A075B265"/>
<dbReference type="EMBL" id="KE560502">
    <property type="protein sequence ID" value="EPZ36660.1"/>
    <property type="molecule type" value="Genomic_DNA"/>
</dbReference>
<dbReference type="OrthoDB" id="437889at2759"/>
<dbReference type="HOGENOM" id="CLU_461620_0_0_1"/>
<name>A0A075B265_ROZAC</name>
<dbReference type="Gene3D" id="1.10.555.10">
    <property type="entry name" value="Rho GTPase activation protein"/>
    <property type="match status" value="1"/>
</dbReference>
<keyword evidence="1" id="KW-0343">GTPase activation</keyword>
<dbReference type="GO" id="GO:0005096">
    <property type="term" value="F:GTPase activator activity"/>
    <property type="evidence" value="ECO:0007669"/>
    <property type="project" value="UniProtKB-KW"/>
</dbReference>
<dbReference type="CDD" id="cd00159">
    <property type="entry name" value="RhoGAP"/>
    <property type="match status" value="1"/>
</dbReference>